<dbReference type="Proteomes" id="UP000798662">
    <property type="component" value="Chromosome 1"/>
</dbReference>
<evidence type="ECO:0000313" key="1">
    <source>
        <dbReference type="EMBL" id="KAK1858938.1"/>
    </source>
</evidence>
<comment type="caution">
    <text evidence="1">The sequence shown here is derived from an EMBL/GenBank/DDBJ whole genome shotgun (WGS) entry which is preliminary data.</text>
</comment>
<keyword evidence="2" id="KW-1185">Reference proteome</keyword>
<protein>
    <submittedName>
        <fullName evidence="1">Uncharacterized protein</fullName>
    </submittedName>
</protein>
<gene>
    <name evidence="1" type="ORF">I4F81_001537</name>
</gene>
<reference evidence="1" key="1">
    <citation type="submission" date="2019-11" db="EMBL/GenBank/DDBJ databases">
        <title>Nori genome reveals adaptations in red seaweeds to the harsh intertidal environment.</title>
        <authorList>
            <person name="Wang D."/>
            <person name="Mao Y."/>
        </authorList>
    </citation>
    <scope>NUCLEOTIDE SEQUENCE</scope>
    <source>
        <tissue evidence="1">Gametophyte</tissue>
    </source>
</reference>
<organism evidence="1 2">
    <name type="scientific">Pyropia yezoensis</name>
    <name type="common">Susabi-nori</name>
    <name type="synonym">Porphyra yezoensis</name>
    <dbReference type="NCBI Taxonomy" id="2788"/>
    <lineage>
        <taxon>Eukaryota</taxon>
        <taxon>Rhodophyta</taxon>
        <taxon>Bangiophyceae</taxon>
        <taxon>Bangiales</taxon>
        <taxon>Bangiaceae</taxon>
        <taxon>Pyropia</taxon>
    </lineage>
</organism>
<sequence>MAAAAFLSVPPGGAPPPCRLSRRRPVRRRRRPPLPPPTTSPLSAWRLATRRSATMAAAAAAAGGRGTSRRLALVTGATAGGIGATTATRLAEAGVDVLLTGRNEAGLQETASRMAAGSVAGILTADLSTVAGVGELARGVRAVVEARGGGGLHTLVNNAGVFLKRRTETADGLETTFAVNVVAPFLLTSLLLPCLEEAAVAAADAAADGGGGTPPPPPRVVQVSSISHMDTGGVVAWGDLQSTRGYSAYSSYGHSKLLLLMVAREMASRFAAAAPAPRSRVEALALDPGTVNTAMLLAGWGPCGIDVADAGDTAWAATAPDVASGAYYVGRTPRGGAPVSRDPVARARLWRLLAEVVASHGGGEVFPSL</sequence>
<name>A0ACC3BM03_PYRYE</name>
<evidence type="ECO:0000313" key="2">
    <source>
        <dbReference type="Proteomes" id="UP000798662"/>
    </source>
</evidence>
<proteinExistence type="predicted"/>
<accession>A0ACC3BM03</accession>
<dbReference type="EMBL" id="CM020618">
    <property type="protein sequence ID" value="KAK1858938.1"/>
    <property type="molecule type" value="Genomic_DNA"/>
</dbReference>